<evidence type="ECO:0000256" key="2">
    <source>
        <dbReference type="ARBA" id="ARBA00023136"/>
    </source>
</evidence>
<name>A0ABT7NHH2_9SPHI</name>
<keyword evidence="3" id="KW-0998">Cell outer membrane</keyword>
<evidence type="ECO:0000256" key="1">
    <source>
        <dbReference type="ARBA" id="ARBA00004442"/>
    </source>
</evidence>
<protein>
    <submittedName>
        <fullName evidence="7">OmpA family protein</fullName>
    </submittedName>
</protein>
<evidence type="ECO:0000313" key="7">
    <source>
        <dbReference type="EMBL" id="MDM1046646.1"/>
    </source>
</evidence>
<dbReference type="InterPro" id="IPR006664">
    <property type="entry name" value="OMP_bac"/>
</dbReference>
<organism evidence="7 8">
    <name type="scientific">Sphingobacterium hotanense</name>
    <dbReference type="NCBI Taxonomy" id="649196"/>
    <lineage>
        <taxon>Bacteria</taxon>
        <taxon>Pseudomonadati</taxon>
        <taxon>Bacteroidota</taxon>
        <taxon>Sphingobacteriia</taxon>
        <taxon>Sphingobacteriales</taxon>
        <taxon>Sphingobacteriaceae</taxon>
        <taxon>Sphingobacterium</taxon>
    </lineage>
</organism>
<dbReference type="PRINTS" id="PR01021">
    <property type="entry name" value="OMPADOMAIN"/>
</dbReference>
<dbReference type="InterPro" id="IPR050330">
    <property type="entry name" value="Bact_OuterMem_StrucFunc"/>
</dbReference>
<dbReference type="PROSITE" id="PS51257">
    <property type="entry name" value="PROKAR_LIPOPROTEIN"/>
    <property type="match status" value="1"/>
</dbReference>
<evidence type="ECO:0000256" key="5">
    <source>
        <dbReference type="SAM" id="SignalP"/>
    </source>
</evidence>
<keyword evidence="2 4" id="KW-0472">Membrane</keyword>
<dbReference type="PANTHER" id="PTHR30329:SF21">
    <property type="entry name" value="LIPOPROTEIN YIAD-RELATED"/>
    <property type="match status" value="1"/>
</dbReference>
<dbReference type="Pfam" id="PF00691">
    <property type="entry name" value="OmpA"/>
    <property type="match status" value="1"/>
</dbReference>
<evidence type="ECO:0000259" key="6">
    <source>
        <dbReference type="PROSITE" id="PS51123"/>
    </source>
</evidence>
<keyword evidence="5" id="KW-0732">Signal</keyword>
<sequence length="331" mass="37111">MKKKSLILAISVLLASCNHEAEQKEESSPRLAESKEMVTEMATISEDFKIEDIEVSSADIGDFPFLNLPTGLQAANVLEKNFDVCFFPLDGRMVPFEGRLYKANVVASQGEDYSKRYFEKSIEEYLLAIGAVKVFDGEITKEEYERYHRKDPNKGGAGDMGYWDQHIHFYVVRSKDNGNIYIQYTSNNAGGQLNILQETVFEQTITKITSDKIADDLAEKGKAILYINFDTEKSNLTAEGKEVVKEITAALHKDKSLKISIDGHTDNTGDATHNKRLSQDRAEAVVDHIILDGISQDRLIAKGFGSSNPLFSNDTEQNKAKNRRVELVKIN</sequence>
<proteinExistence type="predicted"/>
<dbReference type="SUPFAM" id="SSF103088">
    <property type="entry name" value="OmpA-like"/>
    <property type="match status" value="1"/>
</dbReference>
<evidence type="ECO:0000256" key="3">
    <source>
        <dbReference type="ARBA" id="ARBA00023237"/>
    </source>
</evidence>
<dbReference type="Gene3D" id="3.30.1330.60">
    <property type="entry name" value="OmpA-like domain"/>
    <property type="match status" value="1"/>
</dbReference>
<dbReference type="InterPro" id="IPR006665">
    <property type="entry name" value="OmpA-like"/>
</dbReference>
<dbReference type="InterPro" id="IPR036737">
    <property type="entry name" value="OmpA-like_sf"/>
</dbReference>
<comment type="subcellular location">
    <subcellularLocation>
        <location evidence="1">Cell outer membrane</location>
    </subcellularLocation>
</comment>
<reference evidence="7" key="1">
    <citation type="submission" date="2020-06" db="EMBL/GenBank/DDBJ databases">
        <authorList>
            <person name="Dong N."/>
        </authorList>
    </citation>
    <scope>NUCLEOTIDE SEQUENCE</scope>
    <source>
        <strain evidence="7">R1692</strain>
    </source>
</reference>
<accession>A0ABT7NHH2</accession>
<feature type="domain" description="OmpA-like" evidence="6">
    <location>
        <begin position="216"/>
        <end position="331"/>
    </location>
</feature>
<reference evidence="7" key="2">
    <citation type="journal article" date="2022" name="Sci. Total Environ.">
        <title>Prevalence, transmission, and molecular epidemiology of tet(X)-positive bacteria among humans, animals, and environmental niches in China: An epidemiological, and genomic-based study.</title>
        <authorList>
            <person name="Dong N."/>
            <person name="Zeng Y."/>
            <person name="Cai C."/>
            <person name="Sun C."/>
            <person name="Lu J."/>
            <person name="Liu C."/>
            <person name="Zhou H."/>
            <person name="Sun Q."/>
            <person name="Shu L."/>
            <person name="Wang H."/>
            <person name="Wang Y."/>
            <person name="Wang S."/>
            <person name="Wu C."/>
            <person name="Chan E.W."/>
            <person name="Chen G."/>
            <person name="Shen Z."/>
            <person name="Chen S."/>
            <person name="Zhang R."/>
        </authorList>
    </citation>
    <scope>NUCLEOTIDE SEQUENCE</scope>
    <source>
        <strain evidence="7">R1692</strain>
    </source>
</reference>
<evidence type="ECO:0000256" key="4">
    <source>
        <dbReference type="PROSITE-ProRule" id="PRU00473"/>
    </source>
</evidence>
<dbReference type="Proteomes" id="UP001170954">
    <property type="component" value="Unassembled WGS sequence"/>
</dbReference>
<dbReference type="RefSeq" id="WP_286650013.1">
    <property type="nucleotide sequence ID" value="NZ_JACAGK010000001.1"/>
</dbReference>
<comment type="caution">
    <text evidence="7">The sequence shown here is derived from an EMBL/GenBank/DDBJ whole genome shotgun (WGS) entry which is preliminary data.</text>
</comment>
<dbReference type="EMBL" id="JACAGK010000001">
    <property type="protein sequence ID" value="MDM1046646.1"/>
    <property type="molecule type" value="Genomic_DNA"/>
</dbReference>
<dbReference type="CDD" id="cd07185">
    <property type="entry name" value="OmpA_C-like"/>
    <property type="match status" value="1"/>
</dbReference>
<gene>
    <name evidence="7" type="ORF">HX018_00045</name>
</gene>
<feature type="chain" id="PRO_5046548658" evidence="5">
    <location>
        <begin position="22"/>
        <end position="331"/>
    </location>
</feature>
<keyword evidence="8" id="KW-1185">Reference proteome</keyword>
<dbReference type="PROSITE" id="PS51123">
    <property type="entry name" value="OMPA_2"/>
    <property type="match status" value="1"/>
</dbReference>
<evidence type="ECO:0000313" key="8">
    <source>
        <dbReference type="Proteomes" id="UP001170954"/>
    </source>
</evidence>
<feature type="signal peptide" evidence="5">
    <location>
        <begin position="1"/>
        <end position="21"/>
    </location>
</feature>
<dbReference type="PANTHER" id="PTHR30329">
    <property type="entry name" value="STATOR ELEMENT OF FLAGELLAR MOTOR COMPLEX"/>
    <property type="match status" value="1"/>
</dbReference>